<keyword evidence="6 15" id="KW-0436">Ligase</keyword>
<comment type="similarity">
    <text evidence="2 15">Belongs to the phenylalanyl-tRNA synthetase beta subunit family. Type 1 subfamily.</text>
</comment>
<dbReference type="PROSITE" id="PS51447">
    <property type="entry name" value="FDX_ACB"/>
    <property type="match status" value="1"/>
</dbReference>
<dbReference type="InterPro" id="IPR033714">
    <property type="entry name" value="tRNA_bind_bactPheRS"/>
</dbReference>
<keyword evidence="8 15" id="KW-0547">Nucleotide-binding</keyword>
<comment type="caution">
    <text evidence="20">The sequence shown here is derived from an EMBL/GenBank/DDBJ whole genome shotgun (WGS) entry which is preliminary data.</text>
</comment>
<dbReference type="SUPFAM" id="SSF50249">
    <property type="entry name" value="Nucleic acid-binding proteins"/>
    <property type="match status" value="1"/>
</dbReference>
<dbReference type="SUPFAM" id="SSF54991">
    <property type="entry name" value="Anticodon-binding domain of PheRS"/>
    <property type="match status" value="1"/>
</dbReference>
<dbReference type="SMART" id="SM00896">
    <property type="entry name" value="FDX-ACB"/>
    <property type="match status" value="1"/>
</dbReference>
<evidence type="ECO:0000313" key="21">
    <source>
        <dbReference type="Proteomes" id="UP000647183"/>
    </source>
</evidence>
<evidence type="ECO:0000256" key="13">
    <source>
        <dbReference type="ARBA" id="ARBA00023146"/>
    </source>
</evidence>
<dbReference type="InterPro" id="IPR005121">
    <property type="entry name" value="Fdx_antiC-bd"/>
</dbReference>
<evidence type="ECO:0000256" key="16">
    <source>
        <dbReference type="PROSITE-ProRule" id="PRU00209"/>
    </source>
</evidence>
<keyword evidence="4 15" id="KW-0963">Cytoplasm</keyword>
<protein>
    <recommendedName>
        <fullName evidence="15">Phenylalanine--tRNA ligase beta subunit</fullName>
        <ecNumber evidence="15">6.1.1.20</ecNumber>
    </recommendedName>
    <alternativeName>
        <fullName evidence="15">Phenylalanyl-tRNA synthetase beta subunit</fullName>
        <shortName evidence="15">PheRS</shortName>
    </alternativeName>
</protein>
<keyword evidence="12 15" id="KW-0648">Protein biosynthesis</keyword>
<dbReference type="Gene3D" id="3.30.56.10">
    <property type="match status" value="2"/>
</dbReference>
<dbReference type="Pfam" id="PF03483">
    <property type="entry name" value="B3_4"/>
    <property type="match status" value="1"/>
</dbReference>
<sequence length="790" mass="83042">MKFSENWLRQHVPTTATRDGLAATLTAIGLEVEEVTPLGEALDGVVVARIVSAEKHPEADRLQVCQVDAGAAGMLQIVCGAPNARPGLVAPLATIGTTVGELTIKAAKLRGVESNGMLCSAKELGLDADASGLLELPGDAPLGAPLAGYLGLPDASFELKLTPNRADCFGIRGIAFDVAAACGGEVAALDAAPVPAASEATVDVRLEAGADAPRYLGRVIEGVDAARATPAWMAERLRRSGVRPVSLLVDVTQYVMLELGQPMHAYDRGLLKGPVGVRRGRAGESLKLLDGREAALDDGFLVITDADRPVGLAGLMGGHDTRVTDATRTVFLEAAHFAPAAIIGRGRRLGLHTDAGHRFERGVDPELPRTAIEYATKLVLDIAGGSPGPVTEAVLPEALPRPAKIVLRRARLARVLGVDIADAEVERILRALGLGVEATAEGWTVTAPTRRFDLAIEEDLVEEIARIHGYDAIPTTLPGGATRLVAPTEGRVPERDLRRALAGRGYLEAINYAFVDATLLARWQADEALVPLANPLSAELGVMRPRLLPGLVDALARNAARQQGRVRLFELGKVFSARAGEAPLETPRIAAVASGDALAEQWGVPARRVDFHDLKGDLEALAALSGARLEFRAAAPSWAHPGRAAEVLRDGSVVGAIAELHPRLQQALDLDHPVVAFELDLTAITARALPRAGTLSKFPSVRRDLAFIVADSVSWGELEATASAAAGPFLKALHLFDVYAGKGVETGFKSVAMGLILQDASRTLVDRDVDAVVASVTDAVAVAHGARIRG</sequence>
<evidence type="ECO:0000313" key="20">
    <source>
        <dbReference type="EMBL" id="MBD7987169.1"/>
    </source>
</evidence>
<keyword evidence="9 15" id="KW-0067">ATP-binding</keyword>
<feature type="binding site" evidence="15">
    <location>
        <position position="459"/>
    </location>
    <ligand>
        <name>Mg(2+)</name>
        <dbReference type="ChEBI" id="CHEBI:18420"/>
        <note>shared with alpha subunit</note>
    </ligand>
</feature>
<feature type="binding site" evidence="15">
    <location>
        <position position="462"/>
    </location>
    <ligand>
        <name>Mg(2+)</name>
        <dbReference type="ChEBI" id="CHEBI:18420"/>
        <note>shared with alpha subunit</note>
    </ligand>
</feature>
<dbReference type="NCBIfam" id="TIGR00472">
    <property type="entry name" value="pheT_bact"/>
    <property type="match status" value="1"/>
</dbReference>
<dbReference type="InterPro" id="IPR045864">
    <property type="entry name" value="aa-tRNA-synth_II/BPL/LPL"/>
</dbReference>
<evidence type="ECO:0000256" key="1">
    <source>
        <dbReference type="ARBA" id="ARBA00004496"/>
    </source>
</evidence>
<evidence type="ECO:0000256" key="7">
    <source>
        <dbReference type="ARBA" id="ARBA00022723"/>
    </source>
</evidence>
<evidence type="ECO:0000256" key="9">
    <source>
        <dbReference type="ARBA" id="ARBA00022840"/>
    </source>
</evidence>
<dbReference type="SUPFAM" id="SSF46955">
    <property type="entry name" value="Putative DNA-binding domain"/>
    <property type="match status" value="1"/>
</dbReference>
<keyword evidence="13 15" id="KW-0030">Aminoacyl-tRNA synthetase</keyword>
<evidence type="ECO:0000256" key="3">
    <source>
        <dbReference type="ARBA" id="ARBA00011209"/>
    </source>
</evidence>
<dbReference type="Pfam" id="PF03484">
    <property type="entry name" value="B5"/>
    <property type="match status" value="1"/>
</dbReference>
<gene>
    <name evidence="15" type="primary">pheT</name>
    <name evidence="20" type="ORF">H9645_03935</name>
</gene>
<dbReference type="CDD" id="cd02796">
    <property type="entry name" value="tRNA_bind_bactPheRS"/>
    <property type="match status" value="1"/>
</dbReference>
<dbReference type="Gene3D" id="3.30.930.10">
    <property type="entry name" value="Bira Bifunctional Protein, Domain 2"/>
    <property type="match status" value="1"/>
</dbReference>
<evidence type="ECO:0000256" key="2">
    <source>
        <dbReference type="ARBA" id="ARBA00008653"/>
    </source>
</evidence>
<dbReference type="InterPro" id="IPR036690">
    <property type="entry name" value="Fdx_antiC-bd_sf"/>
</dbReference>
<dbReference type="PROSITE" id="PS50886">
    <property type="entry name" value="TRBD"/>
    <property type="match status" value="1"/>
</dbReference>
<accession>A0ABR8UHP4</accession>
<evidence type="ECO:0000256" key="6">
    <source>
        <dbReference type="ARBA" id="ARBA00022598"/>
    </source>
</evidence>
<dbReference type="Pfam" id="PF03147">
    <property type="entry name" value="FDX-ACB"/>
    <property type="match status" value="1"/>
</dbReference>
<evidence type="ECO:0000256" key="4">
    <source>
        <dbReference type="ARBA" id="ARBA00022490"/>
    </source>
</evidence>
<evidence type="ECO:0000259" key="18">
    <source>
        <dbReference type="PROSITE" id="PS51447"/>
    </source>
</evidence>
<keyword evidence="5 16" id="KW-0820">tRNA-binding</keyword>
<dbReference type="InterPro" id="IPR002547">
    <property type="entry name" value="tRNA-bd_dom"/>
</dbReference>
<dbReference type="Proteomes" id="UP000647183">
    <property type="component" value="Unassembled WGS sequence"/>
</dbReference>
<dbReference type="InterPro" id="IPR045060">
    <property type="entry name" value="Phe-tRNA-ligase_IIc_bsu"/>
</dbReference>
<comment type="cofactor">
    <cofactor evidence="15">
        <name>Mg(2+)</name>
        <dbReference type="ChEBI" id="CHEBI:18420"/>
    </cofactor>
    <text evidence="15">Binds 2 magnesium ions per tetramer.</text>
</comment>
<feature type="binding site" evidence="15">
    <location>
        <position position="463"/>
    </location>
    <ligand>
        <name>Mg(2+)</name>
        <dbReference type="ChEBI" id="CHEBI:18420"/>
        <note>shared with alpha subunit</note>
    </ligand>
</feature>
<dbReference type="SUPFAM" id="SSF55681">
    <property type="entry name" value="Class II aaRS and biotin synthetases"/>
    <property type="match status" value="1"/>
</dbReference>
<evidence type="ECO:0000256" key="10">
    <source>
        <dbReference type="ARBA" id="ARBA00022842"/>
    </source>
</evidence>
<comment type="subunit">
    <text evidence="3 15">Tetramer of two alpha and two beta subunits.</text>
</comment>
<dbReference type="InterPro" id="IPR012340">
    <property type="entry name" value="NA-bd_OB-fold"/>
</dbReference>
<dbReference type="Pfam" id="PF01588">
    <property type="entry name" value="tRNA_bind"/>
    <property type="match status" value="1"/>
</dbReference>
<keyword evidence="11 16" id="KW-0694">RNA-binding</keyword>
<dbReference type="InterPro" id="IPR041616">
    <property type="entry name" value="PheRS_beta_core"/>
</dbReference>
<dbReference type="PANTHER" id="PTHR10947:SF0">
    <property type="entry name" value="PHENYLALANINE--TRNA LIGASE BETA SUBUNIT"/>
    <property type="match status" value="1"/>
</dbReference>
<keyword evidence="7 15" id="KW-0479">Metal-binding</keyword>
<dbReference type="EMBL" id="JACSQJ010000001">
    <property type="protein sequence ID" value="MBD7987169.1"/>
    <property type="molecule type" value="Genomic_DNA"/>
</dbReference>
<dbReference type="InterPro" id="IPR009061">
    <property type="entry name" value="DNA-bd_dom_put_sf"/>
</dbReference>
<feature type="domain" description="B5" evidence="19">
    <location>
        <begin position="400"/>
        <end position="475"/>
    </location>
</feature>
<evidence type="ECO:0000259" key="19">
    <source>
        <dbReference type="PROSITE" id="PS51483"/>
    </source>
</evidence>
<dbReference type="PANTHER" id="PTHR10947">
    <property type="entry name" value="PHENYLALANYL-TRNA SYNTHETASE BETA CHAIN AND LEUCINE-RICH REPEAT-CONTAINING PROTEIN 47"/>
    <property type="match status" value="1"/>
</dbReference>
<dbReference type="SMART" id="SM00874">
    <property type="entry name" value="B5"/>
    <property type="match status" value="1"/>
</dbReference>
<feature type="domain" description="TRNA-binding" evidence="17">
    <location>
        <begin position="39"/>
        <end position="147"/>
    </location>
</feature>
<evidence type="ECO:0000256" key="15">
    <source>
        <dbReference type="HAMAP-Rule" id="MF_00283"/>
    </source>
</evidence>
<name>A0ABR8UHP4_9GAMM</name>
<dbReference type="InterPro" id="IPR005146">
    <property type="entry name" value="B3/B4_tRNA-bd"/>
</dbReference>
<reference evidence="20 21" key="1">
    <citation type="submission" date="2020-08" db="EMBL/GenBank/DDBJ databases">
        <title>A Genomic Blueprint of the Chicken Gut Microbiome.</title>
        <authorList>
            <person name="Gilroy R."/>
            <person name="Ravi A."/>
            <person name="Getino M."/>
            <person name="Pursley I."/>
            <person name="Horton D.L."/>
            <person name="Alikhan N.-F."/>
            <person name="Baker D."/>
            <person name="Gharbi K."/>
            <person name="Hall N."/>
            <person name="Watson M."/>
            <person name="Adriaenssens E.M."/>
            <person name="Foster-Nyarko E."/>
            <person name="Jarju S."/>
            <person name="Secka A."/>
            <person name="Antonio M."/>
            <person name="Oren A."/>
            <person name="Chaudhuri R."/>
            <person name="La Ragione R.M."/>
            <person name="Hildebrand F."/>
            <person name="Pallen M.J."/>
        </authorList>
    </citation>
    <scope>NUCLEOTIDE SEQUENCE [LARGE SCALE GENOMIC DNA]</scope>
    <source>
        <strain evidence="20 21">Sa2BVA3</strain>
    </source>
</reference>
<dbReference type="HAMAP" id="MF_00283">
    <property type="entry name" value="Phe_tRNA_synth_beta1"/>
    <property type="match status" value="1"/>
</dbReference>
<dbReference type="RefSeq" id="WP_191728378.1">
    <property type="nucleotide sequence ID" value="NZ_JACSQJ010000001.1"/>
</dbReference>
<keyword evidence="10 15" id="KW-0460">Magnesium</keyword>
<comment type="catalytic activity">
    <reaction evidence="14 15">
        <text>tRNA(Phe) + L-phenylalanine + ATP = L-phenylalanyl-tRNA(Phe) + AMP + diphosphate + H(+)</text>
        <dbReference type="Rhea" id="RHEA:19413"/>
        <dbReference type="Rhea" id="RHEA-COMP:9668"/>
        <dbReference type="Rhea" id="RHEA-COMP:9699"/>
        <dbReference type="ChEBI" id="CHEBI:15378"/>
        <dbReference type="ChEBI" id="CHEBI:30616"/>
        <dbReference type="ChEBI" id="CHEBI:33019"/>
        <dbReference type="ChEBI" id="CHEBI:58095"/>
        <dbReference type="ChEBI" id="CHEBI:78442"/>
        <dbReference type="ChEBI" id="CHEBI:78531"/>
        <dbReference type="ChEBI" id="CHEBI:456215"/>
        <dbReference type="EC" id="6.1.1.20"/>
    </reaction>
</comment>
<dbReference type="InterPro" id="IPR004532">
    <property type="entry name" value="Phe-tRNA-ligase_IIc_bsu_bact"/>
</dbReference>
<dbReference type="Gene3D" id="3.50.40.10">
    <property type="entry name" value="Phenylalanyl-trna Synthetase, Chain B, domain 3"/>
    <property type="match status" value="1"/>
</dbReference>
<keyword evidence="21" id="KW-1185">Reference proteome</keyword>
<feature type="domain" description="FDX-ACB" evidence="18">
    <location>
        <begin position="696"/>
        <end position="789"/>
    </location>
</feature>
<dbReference type="SMART" id="SM00873">
    <property type="entry name" value="B3_4"/>
    <property type="match status" value="1"/>
</dbReference>
<dbReference type="Gene3D" id="2.40.50.140">
    <property type="entry name" value="Nucleic acid-binding proteins"/>
    <property type="match status" value="1"/>
</dbReference>
<comment type="subcellular location">
    <subcellularLocation>
        <location evidence="1 15">Cytoplasm</location>
    </subcellularLocation>
</comment>
<evidence type="ECO:0000256" key="8">
    <source>
        <dbReference type="ARBA" id="ARBA00022741"/>
    </source>
</evidence>
<dbReference type="SUPFAM" id="SSF56037">
    <property type="entry name" value="PheT/TilS domain"/>
    <property type="match status" value="1"/>
</dbReference>
<dbReference type="GO" id="GO:0004826">
    <property type="term" value="F:phenylalanine-tRNA ligase activity"/>
    <property type="evidence" value="ECO:0007669"/>
    <property type="project" value="UniProtKB-EC"/>
</dbReference>
<dbReference type="CDD" id="cd00769">
    <property type="entry name" value="PheRS_beta_core"/>
    <property type="match status" value="1"/>
</dbReference>
<dbReference type="PROSITE" id="PS51483">
    <property type="entry name" value="B5"/>
    <property type="match status" value="1"/>
</dbReference>
<evidence type="ECO:0000256" key="14">
    <source>
        <dbReference type="ARBA" id="ARBA00049255"/>
    </source>
</evidence>
<feature type="binding site" evidence="15">
    <location>
        <position position="453"/>
    </location>
    <ligand>
        <name>Mg(2+)</name>
        <dbReference type="ChEBI" id="CHEBI:18420"/>
        <note>shared with alpha subunit</note>
    </ligand>
</feature>
<evidence type="ECO:0000256" key="11">
    <source>
        <dbReference type="ARBA" id="ARBA00022884"/>
    </source>
</evidence>
<dbReference type="InterPro" id="IPR005147">
    <property type="entry name" value="tRNA_synthase_B5-dom"/>
</dbReference>
<dbReference type="NCBIfam" id="NF045760">
    <property type="entry name" value="YtpR"/>
    <property type="match status" value="1"/>
</dbReference>
<dbReference type="EC" id="6.1.1.20" evidence="15"/>
<evidence type="ECO:0000256" key="5">
    <source>
        <dbReference type="ARBA" id="ARBA00022555"/>
    </source>
</evidence>
<dbReference type="Pfam" id="PF17759">
    <property type="entry name" value="tRNA_synthFbeta"/>
    <property type="match status" value="1"/>
</dbReference>
<proteinExistence type="inferred from homology"/>
<dbReference type="InterPro" id="IPR020825">
    <property type="entry name" value="Phe-tRNA_synthase-like_B3/B4"/>
</dbReference>
<evidence type="ECO:0000259" key="17">
    <source>
        <dbReference type="PROSITE" id="PS50886"/>
    </source>
</evidence>
<organism evidence="20 21">
    <name type="scientific">Luteimonas colneyensis</name>
    <dbReference type="NCBI Taxonomy" id="2762230"/>
    <lineage>
        <taxon>Bacteria</taxon>
        <taxon>Pseudomonadati</taxon>
        <taxon>Pseudomonadota</taxon>
        <taxon>Gammaproteobacteria</taxon>
        <taxon>Lysobacterales</taxon>
        <taxon>Lysobacteraceae</taxon>
        <taxon>Luteimonas</taxon>
    </lineage>
</organism>
<evidence type="ECO:0000256" key="12">
    <source>
        <dbReference type="ARBA" id="ARBA00022917"/>
    </source>
</evidence>
<dbReference type="Gene3D" id="3.30.70.380">
    <property type="entry name" value="Ferrodoxin-fold anticodon-binding domain"/>
    <property type="match status" value="1"/>
</dbReference>